<proteinExistence type="predicted"/>
<organism evidence="1 2">
    <name type="scientific">Clonostachys byssicola</name>
    <dbReference type="NCBI Taxonomy" id="160290"/>
    <lineage>
        <taxon>Eukaryota</taxon>
        <taxon>Fungi</taxon>
        <taxon>Dikarya</taxon>
        <taxon>Ascomycota</taxon>
        <taxon>Pezizomycotina</taxon>
        <taxon>Sordariomycetes</taxon>
        <taxon>Hypocreomycetidae</taxon>
        <taxon>Hypocreales</taxon>
        <taxon>Bionectriaceae</taxon>
        <taxon>Clonostachys</taxon>
    </lineage>
</organism>
<accession>A0A9N9UIG8</accession>
<dbReference type="EMBL" id="CABFNO020001443">
    <property type="protein sequence ID" value="CAG9987905.1"/>
    <property type="molecule type" value="Genomic_DNA"/>
</dbReference>
<keyword evidence="2" id="KW-1185">Reference proteome</keyword>
<name>A0A9N9UIG8_9HYPO</name>
<evidence type="ECO:0000313" key="2">
    <source>
        <dbReference type="Proteomes" id="UP000754883"/>
    </source>
</evidence>
<protein>
    <submittedName>
        <fullName evidence="1">Uncharacterized protein</fullName>
    </submittedName>
</protein>
<reference evidence="1" key="1">
    <citation type="submission" date="2021-10" db="EMBL/GenBank/DDBJ databases">
        <authorList>
            <person name="Piombo E."/>
        </authorList>
    </citation>
    <scope>NUCLEOTIDE SEQUENCE</scope>
</reference>
<dbReference type="AlphaFoldDB" id="A0A9N9UIG8"/>
<sequence length="107" mass="11609">MAPVTGVFDGSLMEYITPGNAAITSEAITCAMGYSDTQQSICAALFFPVIVKKEDNTREEAVMCTIPSPEDTFAMANKQSMERTFIYSKDPKTSGYQLSSRDSVESG</sequence>
<dbReference type="Proteomes" id="UP000754883">
    <property type="component" value="Unassembled WGS sequence"/>
</dbReference>
<feature type="non-terminal residue" evidence="1">
    <location>
        <position position="107"/>
    </location>
</feature>
<gene>
    <name evidence="1" type="ORF">CBYS24578_00010548</name>
</gene>
<evidence type="ECO:0000313" key="1">
    <source>
        <dbReference type="EMBL" id="CAG9987905.1"/>
    </source>
</evidence>
<comment type="caution">
    <text evidence="1">The sequence shown here is derived from an EMBL/GenBank/DDBJ whole genome shotgun (WGS) entry which is preliminary data.</text>
</comment>